<evidence type="ECO:0000313" key="8">
    <source>
        <dbReference type="Proteomes" id="UP000019132"/>
    </source>
</evidence>
<dbReference type="HOGENOM" id="CLU_1201922_0_0_1"/>
<dbReference type="VEuPathDB" id="FungiDB:PYU1_G006211"/>
<dbReference type="InterPro" id="IPR013083">
    <property type="entry name" value="Znf_RING/FYVE/PHD"/>
</dbReference>
<dbReference type="EnsemblProtists" id="PYU1_T006223">
    <property type="protein sequence ID" value="PYU1_T006223"/>
    <property type="gene ID" value="PYU1_G006211"/>
</dbReference>
<feature type="domain" description="RING-type" evidence="6">
    <location>
        <begin position="10"/>
        <end position="53"/>
    </location>
</feature>
<evidence type="ECO:0000313" key="7">
    <source>
        <dbReference type="EnsemblProtists" id="PYU1_T006223"/>
    </source>
</evidence>
<feature type="compositionally biased region" description="Basic and acidic residues" evidence="5">
    <location>
        <begin position="209"/>
        <end position="223"/>
    </location>
</feature>
<dbReference type="InParanoid" id="K3WMN1"/>
<dbReference type="InterPro" id="IPR001841">
    <property type="entry name" value="Znf_RING"/>
</dbReference>
<evidence type="ECO:0000256" key="3">
    <source>
        <dbReference type="ARBA" id="ARBA00022833"/>
    </source>
</evidence>
<evidence type="ECO:0000256" key="1">
    <source>
        <dbReference type="ARBA" id="ARBA00022723"/>
    </source>
</evidence>
<dbReference type="EMBL" id="GL376625">
    <property type="status" value="NOT_ANNOTATED_CDS"/>
    <property type="molecule type" value="Genomic_DNA"/>
</dbReference>
<evidence type="ECO:0000256" key="2">
    <source>
        <dbReference type="ARBA" id="ARBA00022771"/>
    </source>
</evidence>
<sequence>MSRSSATVPCLLCERELPPDVTERCLTDCAHEFCLRCICRELAERKNRCPACHAHVKQLHQLTETTASDAPAPASIKFCNATYVLNVSIWSIDDPARKLASLFHLEHARLIHRGKMLKKGDVWPGTTVQLFGTKKGSARGSNALAAGYTSWVDKAWLQRAQQIICCPLTVVFAFFQSLFGFDGTDARGQRGYTRVATAEPATTTSSFHEPGRVSRPPDHSESA</sequence>
<evidence type="ECO:0000259" key="6">
    <source>
        <dbReference type="PROSITE" id="PS50089"/>
    </source>
</evidence>
<keyword evidence="8" id="KW-1185">Reference proteome</keyword>
<dbReference type="PROSITE" id="PS50089">
    <property type="entry name" value="ZF_RING_2"/>
    <property type="match status" value="1"/>
</dbReference>
<evidence type="ECO:0000256" key="4">
    <source>
        <dbReference type="PROSITE-ProRule" id="PRU00175"/>
    </source>
</evidence>
<accession>K3WMN1</accession>
<keyword evidence="2 4" id="KW-0863">Zinc-finger</keyword>
<keyword evidence="1" id="KW-0479">Metal-binding</keyword>
<dbReference type="SUPFAM" id="SSF57850">
    <property type="entry name" value="RING/U-box"/>
    <property type="match status" value="1"/>
</dbReference>
<proteinExistence type="predicted"/>
<feature type="region of interest" description="Disordered" evidence="5">
    <location>
        <begin position="198"/>
        <end position="223"/>
    </location>
</feature>
<evidence type="ECO:0000256" key="5">
    <source>
        <dbReference type="SAM" id="MobiDB-lite"/>
    </source>
</evidence>
<reference evidence="8" key="2">
    <citation type="submission" date="2010-04" db="EMBL/GenBank/DDBJ databases">
        <authorList>
            <person name="Buell R."/>
            <person name="Hamilton J."/>
            <person name="Hostetler J."/>
        </authorList>
    </citation>
    <scope>NUCLEOTIDE SEQUENCE [LARGE SCALE GENOMIC DNA]</scope>
    <source>
        <strain evidence="8">DAOM:BR144</strain>
    </source>
</reference>
<dbReference type="PROSITE" id="PS00518">
    <property type="entry name" value="ZF_RING_1"/>
    <property type="match status" value="1"/>
</dbReference>
<dbReference type="eggNOG" id="ENOG502S1XN">
    <property type="taxonomic scope" value="Eukaryota"/>
</dbReference>
<reference evidence="8" key="1">
    <citation type="journal article" date="2010" name="Genome Biol.">
        <title>Genome sequence of the necrotrophic plant pathogen Pythium ultimum reveals original pathogenicity mechanisms and effector repertoire.</title>
        <authorList>
            <person name="Levesque C.A."/>
            <person name="Brouwer H."/>
            <person name="Cano L."/>
            <person name="Hamilton J.P."/>
            <person name="Holt C."/>
            <person name="Huitema E."/>
            <person name="Raffaele S."/>
            <person name="Robideau G.P."/>
            <person name="Thines M."/>
            <person name="Win J."/>
            <person name="Zerillo M.M."/>
            <person name="Beakes G.W."/>
            <person name="Boore J.L."/>
            <person name="Busam D."/>
            <person name="Dumas B."/>
            <person name="Ferriera S."/>
            <person name="Fuerstenberg S.I."/>
            <person name="Gachon C.M."/>
            <person name="Gaulin E."/>
            <person name="Govers F."/>
            <person name="Grenville-Briggs L."/>
            <person name="Horner N."/>
            <person name="Hostetler J."/>
            <person name="Jiang R.H."/>
            <person name="Johnson J."/>
            <person name="Krajaejun T."/>
            <person name="Lin H."/>
            <person name="Meijer H.J."/>
            <person name="Moore B."/>
            <person name="Morris P."/>
            <person name="Phuntmart V."/>
            <person name="Puiu D."/>
            <person name="Shetty J."/>
            <person name="Stajich J.E."/>
            <person name="Tripathy S."/>
            <person name="Wawra S."/>
            <person name="van West P."/>
            <person name="Whitty B.R."/>
            <person name="Coutinho P.M."/>
            <person name="Henrissat B."/>
            <person name="Martin F."/>
            <person name="Thomas P.D."/>
            <person name="Tyler B.M."/>
            <person name="De Vries R.P."/>
            <person name="Kamoun S."/>
            <person name="Yandell M."/>
            <person name="Tisserat N."/>
            <person name="Buell C.R."/>
        </authorList>
    </citation>
    <scope>NUCLEOTIDE SEQUENCE</scope>
    <source>
        <strain evidence="8">DAOM:BR144</strain>
    </source>
</reference>
<dbReference type="InterPro" id="IPR017907">
    <property type="entry name" value="Znf_RING_CS"/>
</dbReference>
<reference evidence="7" key="3">
    <citation type="submission" date="2015-02" db="UniProtKB">
        <authorList>
            <consortium name="EnsemblProtists"/>
        </authorList>
    </citation>
    <scope>IDENTIFICATION</scope>
    <source>
        <strain evidence="7">DAOM BR144</strain>
    </source>
</reference>
<dbReference type="Proteomes" id="UP000019132">
    <property type="component" value="Unassembled WGS sequence"/>
</dbReference>
<dbReference type="GO" id="GO:0008270">
    <property type="term" value="F:zinc ion binding"/>
    <property type="evidence" value="ECO:0007669"/>
    <property type="project" value="UniProtKB-KW"/>
</dbReference>
<dbReference type="Gene3D" id="3.30.40.10">
    <property type="entry name" value="Zinc/RING finger domain, C3HC4 (zinc finger)"/>
    <property type="match status" value="1"/>
</dbReference>
<dbReference type="AlphaFoldDB" id="K3WMN1"/>
<protein>
    <recommendedName>
        <fullName evidence="6">RING-type domain-containing protein</fullName>
    </recommendedName>
</protein>
<keyword evidence="3" id="KW-0862">Zinc</keyword>
<name>K3WMN1_GLOUD</name>
<dbReference type="OMA" id="NRCPACH"/>
<organism evidence="7 8">
    <name type="scientific">Globisporangium ultimum (strain ATCC 200006 / CBS 805.95 / DAOM BR144)</name>
    <name type="common">Pythium ultimum</name>
    <dbReference type="NCBI Taxonomy" id="431595"/>
    <lineage>
        <taxon>Eukaryota</taxon>
        <taxon>Sar</taxon>
        <taxon>Stramenopiles</taxon>
        <taxon>Oomycota</taxon>
        <taxon>Peronosporomycetes</taxon>
        <taxon>Pythiales</taxon>
        <taxon>Pythiaceae</taxon>
        <taxon>Globisporangium</taxon>
    </lineage>
</organism>